<dbReference type="EMBL" id="BJOC01000018">
    <property type="protein sequence ID" value="GED22296.1"/>
    <property type="molecule type" value="Genomic_DNA"/>
</dbReference>
<dbReference type="InterPro" id="IPR015946">
    <property type="entry name" value="KH_dom-like_a/b"/>
</dbReference>
<evidence type="ECO:0008006" key="3">
    <source>
        <dbReference type="Google" id="ProtNLM"/>
    </source>
</evidence>
<dbReference type="RefSeq" id="WP_141318895.1">
    <property type="nucleotide sequence ID" value="NZ_BJOC01000018.1"/>
</dbReference>
<dbReference type="AlphaFoldDB" id="A0A4Y4EYS8"/>
<gene>
    <name evidence="1" type="ORF">HHA01_12730</name>
</gene>
<protein>
    <recommendedName>
        <fullName evidence="3">Osmotically inducible protein OsmC</fullName>
    </recommendedName>
</protein>
<dbReference type="Pfam" id="PF02566">
    <property type="entry name" value="OsmC"/>
    <property type="match status" value="1"/>
</dbReference>
<reference evidence="1 2" key="1">
    <citation type="submission" date="2019-06" db="EMBL/GenBank/DDBJ databases">
        <title>Whole genome shotgun sequence of Halomonas halmophila NBRC 15537.</title>
        <authorList>
            <person name="Hosoyama A."/>
            <person name="Uohara A."/>
            <person name="Ohji S."/>
            <person name="Ichikawa N."/>
        </authorList>
    </citation>
    <scope>NUCLEOTIDE SEQUENCE [LARGE SCALE GENOMIC DNA]</scope>
    <source>
        <strain evidence="1 2">NBRC 15537</strain>
    </source>
</reference>
<dbReference type="PANTHER" id="PTHR35368:SF1">
    <property type="entry name" value="HYDROPEROXIDE REDUCTASE"/>
    <property type="match status" value="1"/>
</dbReference>
<accession>A0A4Y4EYS8</accession>
<dbReference type="Proteomes" id="UP000319812">
    <property type="component" value="Unassembled WGS sequence"/>
</dbReference>
<dbReference type="SUPFAM" id="SSF82784">
    <property type="entry name" value="OsmC-like"/>
    <property type="match status" value="1"/>
</dbReference>
<dbReference type="InterPro" id="IPR036102">
    <property type="entry name" value="OsmC/Ohrsf"/>
</dbReference>
<keyword evidence="2" id="KW-1185">Reference proteome</keyword>
<evidence type="ECO:0000313" key="1">
    <source>
        <dbReference type="EMBL" id="GED22296.1"/>
    </source>
</evidence>
<comment type="caution">
    <text evidence="1">The sequence shown here is derived from an EMBL/GenBank/DDBJ whole genome shotgun (WGS) entry which is preliminary data.</text>
</comment>
<dbReference type="OrthoDB" id="9789573at2"/>
<dbReference type="InterPro" id="IPR003718">
    <property type="entry name" value="OsmC/Ohr_fam"/>
</dbReference>
<sequence>MNMLSERVVPTRQRILHQQYRQAPDEAWIRDHARTVPGDTSDPFHGEVEPANNAGHCWAYGIHRAVGGDHDAPNPGDLLTSALAACLHSTTGMVSQWLEMELADLTVDVSAEADVRGSLRVDASVPVGFQRMHVSVTGRVVSGGNDAASLKALAGSAEACCVVMQTLKRGTDVRSEWHLS</sequence>
<dbReference type="PANTHER" id="PTHR35368">
    <property type="entry name" value="HYDROPEROXIDE REDUCTASE"/>
    <property type="match status" value="1"/>
</dbReference>
<dbReference type="InterPro" id="IPR052924">
    <property type="entry name" value="OsmC/Ohr_hydroprdx_reductase"/>
</dbReference>
<dbReference type="Gene3D" id="3.30.300.20">
    <property type="match status" value="1"/>
</dbReference>
<proteinExistence type="predicted"/>
<name>A0A4Y4EYS8_9GAMM</name>
<organism evidence="1 2">
    <name type="scientific">Halomonas halmophila</name>
    <dbReference type="NCBI Taxonomy" id="252"/>
    <lineage>
        <taxon>Bacteria</taxon>
        <taxon>Pseudomonadati</taxon>
        <taxon>Pseudomonadota</taxon>
        <taxon>Gammaproteobacteria</taxon>
        <taxon>Oceanospirillales</taxon>
        <taxon>Halomonadaceae</taxon>
        <taxon>Halomonas</taxon>
    </lineage>
</organism>
<evidence type="ECO:0000313" key="2">
    <source>
        <dbReference type="Proteomes" id="UP000319812"/>
    </source>
</evidence>